<comment type="caution">
    <text evidence="1">The sequence shown here is derived from an EMBL/GenBank/DDBJ whole genome shotgun (WGS) entry which is preliminary data.</text>
</comment>
<organism evidence="1 2">
    <name type="scientific">Sulfitobacter guttiformis</name>
    <dbReference type="NCBI Taxonomy" id="74349"/>
    <lineage>
        <taxon>Bacteria</taxon>
        <taxon>Pseudomonadati</taxon>
        <taxon>Pseudomonadota</taxon>
        <taxon>Alphaproteobacteria</taxon>
        <taxon>Rhodobacterales</taxon>
        <taxon>Roseobacteraceae</taxon>
        <taxon>Sulfitobacter</taxon>
    </lineage>
</organism>
<dbReference type="OrthoDB" id="7659281at2"/>
<name>A0A420DN98_9RHOB</name>
<proteinExistence type="predicted"/>
<dbReference type="AlphaFoldDB" id="A0A420DN98"/>
<accession>A0A420DN98</accession>
<dbReference type="RefSeq" id="WP_025062638.1">
    <property type="nucleotide sequence ID" value="NZ_RAQK01000001.1"/>
</dbReference>
<dbReference type="EMBL" id="RAQK01000001">
    <property type="protein sequence ID" value="RKE95680.1"/>
    <property type="molecule type" value="Genomic_DNA"/>
</dbReference>
<dbReference type="STRING" id="1443111.Z949_2175"/>
<protein>
    <recommendedName>
        <fullName evidence="3">Lipoprotein</fullName>
    </recommendedName>
</protein>
<dbReference type="PROSITE" id="PS51257">
    <property type="entry name" value="PROKAR_LIPOPROTEIN"/>
    <property type="match status" value="1"/>
</dbReference>
<evidence type="ECO:0000313" key="2">
    <source>
        <dbReference type="Proteomes" id="UP000284407"/>
    </source>
</evidence>
<evidence type="ECO:0000313" key="1">
    <source>
        <dbReference type="EMBL" id="RKE95680.1"/>
    </source>
</evidence>
<gene>
    <name evidence="1" type="ORF">C8N30_0217</name>
</gene>
<evidence type="ECO:0008006" key="3">
    <source>
        <dbReference type="Google" id="ProtNLM"/>
    </source>
</evidence>
<dbReference type="Proteomes" id="UP000284407">
    <property type="component" value="Unassembled WGS sequence"/>
</dbReference>
<reference evidence="1 2" key="1">
    <citation type="submission" date="2018-09" db="EMBL/GenBank/DDBJ databases">
        <title>Genomic Encyclopedia of Archaeal and Bacterial Type Strains, Phase II (KMG-II): from individual species to whole genera.</title>
        <authorList>
            <person name="Goeker M."/>
        </authorList>
    </citation>
    <scope>NUCLEOTIDE SEQUENCE [LARGE SCALE GENOMIC DNA]</scope>
    <source>
        <strain evidence="1 2">DSM 11458</strain>
    </source>
</reference>
<keyword evidence="2" id="KW-1185">Reference proteome</keyword>
<sequence>MKILTGMVLCAGLLGACTSSEDRIYFDGQIFNAKLRKVERQRDVFTVTVKPVSRSLEGALEAGRYEATVHCVNSFGSSDVIWTAGPDAPQSQLNITNDTLLLQGRCPNAL</sequence>